<protein>
    <submittedName>
        <fullName evidence="1">Uncharacterized protein</fullName>
    </submittedName>
</protein>
<dbReference type="Proteomes" id="UP000018144">
    <property type="component" value="Unassembled WGS sequence"/>
</dbReference>
<accession>U4KX45</accession>
<gene>
    <name evidence="1" type="ORF">PCON_06144</name>
</gene>
<sequence length="65" mass="7727">MEIARASHGYHGHLEPFSTFKNRNSTFVYSTRMAIIITVLDTATPRDRRDDRILWPLERYTERTD</sequence>
<dbReference type="AlphaFoldDB" id="U4KX45"/>
<organism evidence="1 2">
    <name type="scientific">Pyronema omphalodes (strain CBS 100304)</name>
    <name type="common">Pyronema confluens</name>
    <dbReference type="NCBI Taxonomy" id="1076935"/>
    <lineage>
        <taxon>Eukaryota</taxon>
        <taxon>Fungi</taxon>
        <taxon>Dikarya</taxon>
        <taxon>Ascomycota</taxon>
        <taxon>Pezizomycotina</taxon>
        <taxon>Pezizomycetes</taxon>
        <taxon>Pezizales</taxon>
        <taxon>Pyronemataceae</taxon>
        <taxon>Pyronema</taxon>
    </lineage>
</organism>
<reference evidence="1 2" key="1">
    <citation type="journal article" date="2013" name="PLoS Genet.">
        <title>The genome and development-dependent transcriptomes of Pyronema confluens: a window into fungal evolution.</title>
        <authorList>
            <person name="Traeger S."/>
            <person name="Altegoer F."/>
            <person name="Freitag M."/>
            <person name="Gabaldon T."/>
            <person name="Kempken F."/>
            <person name="Kumar A."/>
            <person name="Marcet-Houben M."/>
            <person name="Poggeler S."/>
            <person name="Stajich J.E."/>
            <person name="Nowrousian M."/>
        </authorList>
    </citation>
    <scope>NUCLEOTIDE SEQUENCE [LARGE SCALE GENOMIC DNA]</scope>
    <source>
        <strain evidence="2">CBS 100304</strain>
        <tissue evidence="1">Vegetative mycelium</tissue>
    </source>
</reference>
<dbReference type="EMBL" id="HF935296">
    <property type="protein sequence ID" value="CCX06557.1"/>
    <property type="molecule type" value="Genomic_DNA"/>
</dbReference>
<keyword evidence="2" id="KW-1185">Reference proteome</keyword>
<proteinExistence type="predicted"/>
<evidence type="ECO:0000313" key="1">
    <source>
        <dbReference type="EMBL" id="CCX06557.1"/>
    </source>
</evidence>
<name>U4KX45_PYROM</name>
<evidence type="ECO:0000313" key="2">
    <source>
        <dbReference type="Proteomes" id="UP000018144"/>
    </source>
</evidence>